<feature type="compositionally biased region" description="Polar residues" evidence="10">
    <location>
        <begin position="806"/>
        <end position="816"/>
    </location>
</feature>
<gene>
    <name evidence="12" type="ORF">T310_1416</name>
</gene>
<feature type="compositionally biased region" description="Polar residues" evidence="10">
    <location>
        <begin position="1155"/>
        <end position="1165"/>
    </location>
</feature>
<feature type="region of interest" description="Disordered" evidence="10">
    <location>
        <begin position="719"/>
        <end position="749"/>
    </location>
</feature>
<feature type="compositionally biased region" description="Polar residues" evidence="10">
    <location>
        <begin position="223"/>
        <end position="233"/>
    </location>
</feature>
<feature type="region of interest" description="Disordered" evidence="10">
    <location>
        <begin position="189"/>
        <end position="297"/>
    </location>
</feature>
<name>A0A0F4Z2B8_RASE3</name>
<dbReference type="GO" id="GO:0008270">
    <property type="term" value="F:zinc ion binding"/>
    <property type="evidence" value="ECO:0007669"/>
    <property type="project" value="UniProtKB-KW"/>
</dbReference>
<evidence type="ECO:0000256" key="1">
    <source>
        <dbReference type="ARBA" id="ARBA00004123"/>
    </source>
</evidence>
<dbReference type="GO" id="GO:0045944">
    <property type="term" value="P:positive regulation of transcription by RNA polymerase II"/>
    <property type="evidence" value="ECO:0007669"/>
    <property type="project" value="TreeGrafter"/>
</dbReference>
<feature type="region of interest" description="Disordered" evidence="10">
    <location>
        <begin position="782"/>
        <end position="875"/>
    </location>
</feature>
<dbReference type="STRING" id="1408163.A0A0F4Z2B8"/>
<keyword evidence="2" id="KW-0479">Metal-binding</keyword>
<feature type="compositionally biased region" description="Polar residues" evidence="10">
    <location>
        <begin position="970"/>
        <end position="992"/>
    </location>
</feature>
<dbReference type="PRINTS" id="PR00619">
    <property type="entry name" value="GATAZNFINGER"/>
</dbReference>
<dbReference type="GO" id="GO:0000978">
    <property type="term" value="F:RNA polymerase II cis-regulatory region sequence-specific DNA binding"/>
    <property type="evidence" value="ECO:0007669"/>
    <property type="project" value="TreeGrafter"/>
</dbReference>
<evidence type="ECO:0000256" key="9">
    <source>
        <dbReference type="PROSITE-ProRule" id="PRU00094"/>
    </source>
</evidence>
<evidence type="ECO:0000256" key="4">
    <source>
        <dbReference type="ARBA" id="ARBA00022833"/>
    </source>
</evidence>
<dbReference type="InterPro" id="IPR013088">
    <property type="entry name" value="Znf_NHR/GATA"/>
</dbReference>
<feature type="region of interest" description="Disordered" evidence="10">
    <location>
        <begin position="1072"/>
        <end position="1244"/>
    </location>
</feature>
<sequence length="1244" mass="132875">MDGPRSGHLDPCFQPVHPTAGHATLVVLGFCPRSNRVTLAAVFAGLLPTPTGPRVFEKTILVPSSAFLLLVHIETQLRLREQWNWPDITQDRALRSTECSIQQITEYSLPVLIKHRDPIGIVVALFGLRRTIRTSSLSRRRRRYKQAKRKRQTKSRLSPYNQLHPRVDFHPLTVSNLTTCARLIVQRPPPVQNCRPRSLTGRSRCLGSPSESVLPRTAAITRRNANTGGTVTTSRPAASPASPALPARHLPLHHHHGLPALRPRTNPPTTTSATTSSSSTCPSAAAGPVETNPPPTLRRLPVLVSGRRSLIISLAAPIALTVHHVGAGRERRQAGFPISRQYRQRGAVARVRLPGLARWRPPEPGGKPRRDAEEGSSSDADMEALLEDQVQVAQPGTHGEPDLAHDGHELEAPGKGTRAARQTLAAAAPAIAPLLLRRCNISRSYLYPCLGDLSGLAAASQKKEKDNPAPSGIAQLRKSSDQTVVTTTTESTTTTTATTTESTTTAAESTTTSAPAVDFMNLDDFIIPSSIGSPAGVPTSPSADKTSADKTSADNTPAENTSDSGTAVASAIPIKGRKGQQPSSHGNLVPASAPYPPQDQRRNEEFSYVQRRTRKRPADFSPQVHPVGGNLIIPNDPDLDAGMTDYHLDQPHSAFPSTNHTSPSVPFSLETFHLNDDPILTSAGPFQQNFTFSPTESPVVTTGPFGHLYAQTPMGSSLNSTDFYSPPPSGYQSTASTPQPFDGDHPVYFEQGSIDARSHRRVPTYAAHRSSNLTASLQPRYMFNANNNNNSSNSHNNSNNEGAAFNSMSGPSSNIPSPGFSMPQQHVDPSRVLGQGDFSAAPSHQSLNLTSSENMFTFGADSDNEEEDGNPFPDRSMTIQTDFHSVDNGSMDINSGMQWDASFPGHFNSMPNFTSLRHQKHVTIGSGDPMDQSRDWNEGESLGRAHGSAASISEMRNRDQDPRRPKIARTASTPNTNQLAHQSMNNQSHTSPNTPPESGVNSAVPSRPASPGGQKNNEQSGNGPTTCTNCFTQTTPLWRRNPEGQPLCNACGLFLKLHGVVRPLSLKTDVIKKRNRGGGNSLALGANSRSKKNTRKNSVQQTPVTTPPTSSKSQSANASESPPSTGSTAGTTPTSVSGGTKSGVVPIAAAPPKSTPSAGATQARGSVQVAPKRQKRLDKGSIGSLSSVLQENETEEAGGKASGRSKVVPLAPAMPPAATNPAHHSLAGGQSGSSQEWEWLTMSL</sequence>
<comment type="caution">
    <text evidence="12">The sequence shown here is derived from an EMBL/GenBank/DDBJ whole genome shotgun (WGS) entry which is preliminary data.</text>
</comment>
<dbReference type="OrthoDB" id="515401at2759"/>
<evidence type="ECO:0000313" key="12">
    <source>
        <dbReference type="EMBL" id="KKA24515.1"/>
    </source>
</evidence>
<keyword evidence="13" id="KW-1185">Reference proteome</keyword>
<dbReference type="PROSITE" id="PS50114">
    <property type="entry name" value="GATA_ZN_FINGER_2"/>
    <property type="match status" value="1"/>
</dbReference>
<feature type="compositionally biased region" description="Polar residues" evidence="10">
    <location>
        <begin position="1232"/>
        <end position="1244"/>
    </location>
</feature>
<dbReference type="EMBL" id="LASV01000060">
    <property type="protein sequence ID" value="KKA24515.1"/>
    <property type="molecule type" value="Genomic_DNA"/>
</dbReference>
<dbReference type="InterPro" id="IPR000679">
    <property type="entry name" value="Znf_GATA"/>
</dbReference>
<reference evidence="12 13" key="1">
    <citation type="submission" date="2015-04" db="EMBL/GenBank/DDBJ databases">
        <authorList>
            <person name="Heijne W.H."/>
            <person name="Fedorova N.D."/>
            <person name="Nierman W.C."/>
            <person name="Vollebregt A.W."/>
            <person name="Zhao Z."/>
            <person name="Wu L."/>
            <person name="Kumar M."/>
            <person name="Stam H."/>
            <person name="van den Berg M.A."/>
            <person name="Pel H.J."/>
        </authorList>
    </citation>
    <scope>NUCLEOTIDE SEQUENCE [LARGE SCALE GENOMIC DNA]</scope>
    <source>
        <strain evidence="12 13">CBS 393.64</strain>
    </source>
</reference>
<feature type="compositionally biased region" description="Polar residues" evidence="10">
    <location>
        <begin position="1013"/>
        <end position="1024"/>
    </location>
</feature>
<dbReference type="Pfam" id="PF00320">
    <property type="entry name" value="GATA"/>
    <property type="match status" value="1"/>
</dbReference>
<feature type="compositionally biased region" description="Low complexity" evidence="10">
    <location>
        <begin position="784"/>
        <end position="800"/>
    </location>
</feature>
<feature type="region of interest" description="Disordered" evidence="10">
    <location>
        <begin position="923"/>
        <end position="1026"/>
    </location>
</feature>
<feature type="compositionally biased region" description="Low complexity" evidence="10">
    <location>
        <begin position="1098"/>
        <end position="1146"/>
    </location>
</feature>
<dbReference type="Gene3D" id="3.30.50.10">
    <property type="entry name" value="Erythroid Transcription Factor GATA-1, subunit A"/>
    <property type="match status" value="1"/>
</dbReference>
<protein>
    <submittedName>
        <fullName evidence="12">GATA transcriptional activator AreA</fullName>
    </submittedName>
</protein>
<keyword evidence="4" id="KW-0862">Zinc</keyword>
<feature type="compositionally biased region" description="Low complexity" evidence="10">
    <location>
        <begin position="258"/>
        <end position="286"/>
    </location>
</feature>
<dbReference type="SUPFAM" id="SSF57716">
    <property type="entry name" value="Glucocorticoid receptor-like (DNA-binding domain)"/>
    <property type="match status" value="1"/>
</dbReference>
<dbReference type="GO" id="GO:0000122">
    <property type="term" value="P:negative regulation of transcription by RNA polymerase II"/>
    <property type="evidence" value="ECO:0007669"/>
    <property type="project" value="TreeGrafter"/>
</dbReference>
<keyword evidence="6" id="KW-0534">Nitrate assimilation</keyword>
<feature type="compositionally biased region" description="Basic and acidic residues" evidence="10">
    <location>
        <begin position="955"/>
        <end position="964"/>
    </location>
</feature>
<evidence type="ECO:0000259" key="11">
    <source>
        <dbReference type="PROSITE" id="PS50114"/>
    </source>
</evidence>
<dbReference type="PANTHER" id="PTHR10071:SF281">
    <property type="entry name" value="BOX A-BINDING FACTOR-RELATED"/>
    <property type="match status" value="1"/>
</dbReference>
<evidence type="ECO:0000256" key="2">
    <source>
        <dbReference type="ARBA" id="ARBA00022723"/>
    </source>
</evidence>
<evidence type="ECO:0000256" key="7">
    <source>
        <dbReference type="ARBA" id="ARBA00023163"/>
    </source>
</evidence>
<dbReference type="InterPro" id="IPR039355">
    <property type="entry name" value="Transcription_factor_GATA"/>
</dbReference>
<dbReference type="PANTHER" id="PTHR10071">
    <property type="entry name" value="TRANSCRIPTION FACTOR GATA FAMILY MEMBER"/>
    <property type="match status" value="1"/>
</dbReference>
<evidence type="ECO:0000256" key="10">
    <source>
        <dbReference type="SAM" id="MobiDB-lite"/>
    </source>
</evidence>
<keyword evidence="5" id="KW-0805">Transcription regulation</keyword>
<feature type="region of interest" description="Disordered" evidence="10">
    <location>
        <begin position="355"/>
        <end position="380"/>
    </location>
</feature>
<evidence type="ECO:0000256" key="5">
    <source>
        <dbReference type="ARBA" id="ARBA00023015"/>
    </source>
</evidence>
<feature type="compositionally biased region" description="Polar residues" evidence="10">
    <location>
        <begin position="730"/>
        <end position="739"/>
    </location>
</feature>
<feature type="compositionally biased region" description="Polar residues" evidence="10">
    <location>
        <begin position="553"/>
        <end position="567"/>
    </location>
</feature>
<dbReference type="AlphaFoldDB" id="A0A0F4Z2B8"/>
<dbReference type="RefSeq" id="XP_013331127.1">
    <property type="nucleotide sequence ID" value="XM_013475673.1"/>
</dbReference>
<organism evidence="12 13">
    <name type="scientific">Rasamsonia emersonii (strain ATCC 16479 / CBS 393.64 / IMI 116815)</name>
    <dbReference type="NCBI Taxonomy" id="1408163"/>
    <lineage>
        <taxon>Eukaryota</taxon>
        <taxon>Fungi</taxon>
        <taxon>Dikarya</taxon>
        <taxon>Ascomycota</taxon>
        <taxon>Pezizomycotina</taxon>
        <taxon>Eurotiomycetes</taxon>
        <taxon>Eurotiomycetidae</taxon>
        <taxon>Eurotiales</taxon>
        <taxon>Trichocomaceae</taxon>
        <taxon>Rasamsonia</taxon>
    </lineage>
</organism>
<keyword evidence="8" id="KW-0539">Nucleus</keyword>
<feature type="compositionally biased region" description="Basic and acidic residues" evidence="10">
    <location>
        <begin position="931"/>
        <end position="943"/>
    </location>
</feature>
<feature type="region of interest" description="Disordered" evidence="10">
    <location>
        <begin position="137"/>
        <end position="160"/>
    </location>
</feature>
<dbReference type="GO" id="GO:0005634">
    <property type="term" value="C:nucleus"/>
    <property type="evidence" value="ECO:0007669"/>
    <property type="project" value="UniProtKB-SubCell"/>
</dbReference>
<dbReference type="GeneID" id="25313767"/>
<feature type="domain" description="GATA-type" evidence="11">
    <location>
        <begin position="1021"/>
        <end position="1074"/>
    </location>
</feature>
<dbReference type="SMART" id="SM00401">
    <property type="entry name" value="ZnF_GATA"/>
    <property type="match status" value="1"/>
</dbReference>
<dbReference type="PROSITE" id="PS00344">
    <property type="entry name" value="GATA_ZN_FINGER_1"/>
    <property type="match status" value="1"/>
</dbReference>
<evidence type="ECO:0000313" key="13">
    <source>
        <dbReference type="Proteomes" id="UP000053958"/>
    </source>
</evidence>
<feature type="region of interest" description="Disordered" evidence="10">
    <location>
        <begin position="531"/>
        <end position="602"/>
    </location>
</feature>
<evidence type="ECO:0000256" key="3">
    <source>
        <dbReference type="ARBA" id="ARBA00022771"/>
    </source>
</evidence>
<keyword evidence="3 9" id="KW-0863">Zinc-finger</keyword>
<feature type="compositionally biased region" description="Low complexity" evidence="10">
    <location>
        <begin position="486"/>
        <end position="511"/>
    </location>
</feature>
<dbReference type="FunFam" id="3.30.50.10:FF:000007">
    <property type="entry name" value="Nitrogen regulatory AreA, N-terminal"/>
    <property type="match status" value="1"/>
</dbReference>
<feature type="compositionally biased region" description="Polar residues" evidence="10">
    <location>
        <begin position="842"/>
        <end position="855"/>
    </location>
</feature>
<feature type="compositionally biased region" description="Low complexity" evidence="10">
    <location>
        <begin position="234"/>
        <end position="249"/>
    </location>
</feature>
<accession>A0A0F4Z2B8</accession>
<keyword evidence="7" id="KW-0804">Transcription</keyword>
<dbReference type="CDD" id="cd00202">
    <property type="entry name" value="ZnF_GATA"/>
    <property type="match status" value="1"/>
</dbReference>
<feature type="compositionally biased region" description="Basic residues" evidence="10">
    <location>
        <begin position="138"/>
        <end position="154"/>
    </location>
</feature>
<evidence type="ECO:0000256" key="8">
    <source>
        <dbReference type="ARBA" id="ARBA00023242"/>
    </source>
</evidence>
<dbReference type="Proteomes" id="UP000053958">
    <property type="component" value="Unassembled WGS sequence"/>
</dbReference>
<dbReference type="GO" id="GO:0000981">
    <property type="term" value="F:DNA-binding transcription factor activity, RNA polymerase II-specific"/>
    <property type="evidence" value="ECO:0007669"/>
    <property type="project" value="TreeGrafter"/>
</dbReference>
<evidence type="ECO:0000256" key="6">
    <source>
        <dbReference type="ARBA" id="ARBA00023063"/>
    </source>
</evidence>
<comment type="subcellular location">
    <subcellularLocation>
        <location evidence="1">Nucleus</location>
    </subcellularLocation>
</comment>
<feature type="region of interest" description="Disordered" evidence="10">
    <location>
        <begin position="461"/>
        <end position="511"/>
    </location>
</feature>
<proteinExistence type="predicted"/>